<feature type="region of interest" description="Disordered" evidence="5">
    <location>
        <begin position="71"/>
        <end position="109"/>
    </location>
</feature>
<keyword evidence="6" id="KW-1185">Reference proteome</keyword>
<evidence type="ECO:0000256" key="3">
    <source>
        <dbReference type="ARBA" id="ARBA00023203"/>
    </source>
</evidence>
<evidence type="ECO:0000256" key="1">
    <source>
        <dbReference type="ARBA" id="ARBA00009795"/>
    </source>
</evidence>
<dbReference type="InterPro" id="IPR004018">
    <property type="entry name" value="RPEL_repeat"/>
</dbReference>
<dbReference type="GeneID" id="100200061"/>
<gene>
    <name evidence="7" type="primary">LOC100200061</name>
</gene>
<dbReference type="Gene3D" id="6.10.140.2130">
    <property type="match status" value="1"/>
</dbReference>
<dbReference type="Proteomes" id="UP001652625">
    <property type="component" value="Chromosome 12"/>
</dbReference>
<dbReference type="SMART" id="SM00707">
    <property type="entry name" value="RPEL"/>
    <property type="match status" value="3"/>
</dbReference>
<evidence type="ECO:0000256" key="4">
    <source>
        <dbReference type="PROSITE-ProRule" id="PRU00401"/>
    </source>
</evidence>
<sequence length="601" mass="69114">MEIKSHDESSKAKHSNINLASSNEFFHNNSKSKENGTSNTKNDTSPQKKRHFGSAFSKRFRLLFKPWKWRRKGSKNQRPSSLRSPQRTYSGSGAVDSTDKKETRQMSYSTNDLTDLTPLDVKFDLNIVNEQYDAFNKINKPENKQENIRNIAKETNLVESKQEAKSIEKNTVQNKQETIKETNIVLVNSSFREKVQEIQVSDFVNNKINNEDLKITPSIENSIGNQTLVEINQSESIADLIIDTGRKEVTHNELKLHINQETPLEETSPIASPEEEVTIATIGFKDDANKITSGFYRVPVLEISSSSGDFVDGDTDSDRSVDQRFDSSTSLSDYSDKDENDNNIITGSRNYTKAKHFNPFKVCYKHYMLSSNHFKPKTNSIHGSFVTMPSELDGVVLKPALKLNSMYDNNLKLTKPPDFIDDFIIESDNEDYEQGLASKVCRSNSLAIKLSQRPSLSELEDKNIIPTTSQDEKYSIRDKVGNKLTRSLSQRPTKEELEDKNILKTQTSEEANLKFNETRQRLSRKLSRRPTVKELRKKKIIGFNEYVEVFDVQEYDRRADKPWTRLTPKDKASIRKELNDYKENEMEVHEDSKIYTRFHKP</sequence>
<evidence type="ECO:0000313" key="7">
    <source>
        <dbReference type="RefSeq" id="XP_065670205.1"/>
    </source>
</evidence>
<name>A0ABM4D7B9_HYDVU</name>
<feature type="region of interest" description="Disordered" evidence="5">
    <location>
        <begin position="309"/>
        <end position="343"/>
    </location>
</feature>
<accession>A0ABM4D7B9</accession>
<evidence type="ECO:0000313" key="6">
    <source>
        <dbReference type="Proteomes" id="UP001652625"/>
    </source>
</evidence>
<feature type="compositionally biased region" description="Basic and acidic residues" evidence="5">
    <location>
        <begin position="316"/>
        <end position="325"/>
    </location>
</feature>
<evidence type="ECO:0000256" key="2">
    <source>
        <dbReference type="ARBA" id="ARBA00022737"/>
    </source>
</evidence>
<dbReference type="Pfam" id="PF02755">
    <property type="entry name" value="RPEL"/>
    <property type="match status" value="1"/>
</dbReference>
<feature type="region of interest" description="Disordered" evidence="5">
    <location>
        <begin position="1"/>
        <end position="52"/>
    </location>
</feature>
<feature type="repeat" description="RPEL" evidence="4">
    <location>
        <begin position="444"/>
        <end position="469"/>
    </location>
</feature>
<dbReference type="PANTHER" id="PTHR12751">
    <property type="entry name" value="PHOSPHATASE AND ACTIN REGULATOR PHACTR"/>
    <property type="match status" value="1"/>
</dbReference>
<keyword evidence="3" id="KW-0009">Actin-binding</keyword>
<feature type="repeat" description="RPEL" evidence="4">
    <location>
        <begin position="520"/>
        <end position="545"/>
    </location>
</feature>
<dbReference type="RefSeq" id="XP_065670205.1">
    <property type="nucleotide sequence ID" value="XM_065814133.1"/>
</dbReference>
<organism evidence="6 7">
    <name type="scientific">Hydra vulgaris</name>
    <name type="common">Hydra</name>
    <name type="synonym">Hydra attenuata</name>
    <dbReference type="NCBI Taxonomy" id="6087"/>
    <lineage>
        <taxon>Eukaryota</taxon>
        <taxon>Metazoa</taxon>
        <taxon>Cnidaria</taxon>
        <taxon>Hydrozoa</taxon>
        <taxon>Hydroidolina</taxon>
        <taxon>Anthoathecata</taxon>
        <taxon>Aplanulata</taxon>
        <taxon>Hydridae</taxon>
        <taxon>Hydra</taxon>
    </lineage>
</organism>
<feature type="compositionally biased region" description="Polar residues" evidence="5">
    <location>
        <begin position="15"/>
        <end position="45"/>
    </location>
</feature>
<dbReference type="PROSITE" id="PS51073">
    <property type="entry name" value="RPEL"/>
    <property type="match status" value="3"/>
</dbReference>
<comment type="similarity">
    <text evidence="1">Belongs to the phosphatase and actin regulator family.</text>
</comment>
<reference evidence="7" key="1">
    <citation type="submission" date="2025-08" db="UniProtKB">
        <authorList>
            <consortium name="RefSeq"/>
        </authorList>
    </citation>
    <scope>IDENTIFICATION</scope>
</reference>
<keyword evidence="2" id="KW-0677">Repeat</keyword>
<dbReference type="PANTHER" id="PTHR12751:SF18">
    <property type="entry name" value="PHOSPHATASE AND ACTIN REGULATOR 1"/>
    <property type="match status" value="1"/>
</dbReference>
<feature type="compositionally biased region" description="Polar residues" evidence="5">
    <location>
        <begin position="76"/>
        <end position="91"/>
    </location>
</feature>
<evidence type="ECO:0000256" key="5">
    <source>
        <dbReference type="SAM" id="MobiDB-lite"/>
    </source>
</evidence>
<feature type="repeat" description="RPEL" evidence="4">
    <location>
        <begin position="482"/>
        <end position="507"/>
    </location>
</feature>
<feature type="compositionally biased region" description="Basic and acidic residues" evidence="5">
    <location>
        <begin position="1"/>
        <end position="11"/>
    </location>
</feature>
<protein>
    <submittedName>
        <fullName evidence="7">Uncharacterized protein LOC100200061 isoform X5</fullName>
    </submittedName>
</protein>
<proteinExistence type="inferred from homology"/>
<dbReference type="Gene3D" id="6.10.140.1750">
    <property type="match status" value="1"/>
</dbReference>